<sequence length="511" mass="55023">MDIKAAEISAILKDQIKNFGQEAQVSEVGQVLSVGDGIARVYGLDNVQAGELVEFPGGVKGMALNLETDNVGVVIFGTDRAIKEGDVVKRTGAIVDTPVGPGLLGRVVDGLGNPIDGKGPIVHTERRRVDVKAPGILPRKSVHEPMSTGLKAIDALIPIGRGQRELVIGDRQTGKTAIILDTFLNQKPAHEANASDTDKLFCIYVAVGQKRSTVAQFVRQLEESGALQYSIVIAATASDPAPLQYIAPFTGCAIGEWFRDNGKHAVIAYDDLTKQAVAYRQMSLLLRRPPGREAYPGDVFYLHSRLLERAAKMNEDHGLGSLTALPVIETQANDVSAYIPTNVISITDGQIFLETNLFFQGIRPAVNVGLSVSRVGGSAQVKAMKQVAGSLKGELSQYREMAAFAQFGSDLDAATQRLLNRGARLTELLKQPQFSPLKTEEQVAVIFAGGQGYLDSVPVNKVQDFEKHILSNLRSKHADLLTTIATEKALSDDTRAKLKSALDSIKQTYAA</sequence>
<accession>A0A934J1A4</accession>
<comment type="caution">
    <text evidence="19">The sequence shown here is derived from an EMBL/GenBank/DDBJ whole genome shotgun (WGS) entry which is preliminary data.</text>
</comment>
<evidence type="ECO:0000313" key="19">
    <source>
        <dbReference type="EMBL" id="MBJ3786433.1"/>
    </source>
</evidence>
<keyword evidence="11 15" id="KW-0472">Membrane</keyword>
<evidence type="ECO:0000259" key="16">
    <source>
        <dbReference type="Pfam" id="PF00006"/>
    </source>
</evidence>
<feature type="binding site" evidence="15">
    <location>
        <begin position="169"/>
        <end position="176"/>
    </location>
    <ligand>
        <name>ATP</name>
        <dbReference type="ChEBI" id="CHEBI:30616"/>
    </ligand>
</feature>
<dbReference type="Proteomes" id="UP000602124">
    <property type="component" value="Unassembled WGS sequence"/>
</dbReference>
<dbReference type="HAMAP" id="MF_01346">
    <property type="entry name" value="ATP_synth_alpha_bact"/>
    <property type="match status" value="1"/>
</dbReference>
<gene>
    <name evidence="15" type="primary">atpA</name>
    <name evidence="19" type="ORF">JEQ47_17035</name>
</gene>
<dbReference type="GO" id="GO:0005886">
    <property type="term" value="C:plasma membrane"/>
    <property type="evidence" value="ECO:0007669"/>
    <property type="project" value="UniProtKB-SubCell"/>
</dbReference>
<dbReference type="GO" id="GO:0043531">
    <property type="term" value="F:ADP binding"/>
    <property type="evidence" value="ECO:0007669"/>
    <property type="project" value="TreeGrafter"/>
</dbReference>
<dbReference type="SUPFAM" id="SSF52540">
    <property type="entry name" value="P-loop containing nucleoside triphosphate hydrolases"/>
    <property type="match status" value="1"/>
</dbReference>
<keyword evidence="15" id="KW-1003">Cell membrane</keyword>
<keyword evidence="4 15" id="KW-0813">Transport</keyword>
<protein>
    <recommendedName>
        <fullName evidence="15">ATP synthase subunit alpha</fullName>
        <ecNumber evidence="15">7.1.2.2</ecNumber>
    </recommendedName>
    <alternativeName>
        <fullName evidence="15">ATP synthase F1 sector subunit alpha</fullName>
    </alternativeName>
    <alternativeName>
        <fullName evidence="15">F-ATPase subunit alpha</fullName>
    </alternativeName>
</protein>
<evidence type="ECO:0000256" key="5">
    <source>
        <dbReference type="ARBA" id="ARBA00022519"/>
    </source>
</evidence>
<dbReference type="SUPFAM" id="SSF47917">
    <property type="entry name" value="C-terminal domain of alpha and beta subunits of F1 ATP synthase"/>
    <property type="match status" value="1"/>
</dbReference>
<evidence type="ECO:0000256" key="7">
    <source>
        <dbReference type="ARBA" id="ARBA00022781"/>
    </source>
</evidence>
<dbReference type="Pfam" id="PF02874">
    <property type="entry name" value="ATP-synt_ab_N"/>
    <property type="match status" value="1"/>
</dbReference>
<keyword evidence="5" id="KW-0997">Cell inner membrane</keyword>
<dbReference type="NCBIfam" id="TIGR00962">
    <property type="entry name" value="atpA"/>
    <property type="match status" value="1"/>
</dbReference>
<dbReference type="GO" id="GO:0045259">
    <property type="term" value="C:proton-transporting ATP synthase complex"/>
    <property type="evidence" value="ECO:0007669"/>
    <property type="project" value="UniProtKB-KW"/>
</dbReference>
<dbReference type="InterPro" id="IPR023366">
    <property type="entry name" value="ATP_synth_asu-like_sf"/>
</dbReference>
<dbReference type="InterPro" id="IPR027417">
    <property type="entry name" value="P-loop_NTPase"/>
</dbReference>
<dbReference type="PIRSF" id="PIRSF039088">
    <property type="entry name" value="F_ATPase_subunit_alpha"/>
    <property type="match status" value="1"/>
</dbReference>
<dbReference type="AlphaFoldDB" id="A0A934J1A4"/>
<dbReference type="GO" id="GO:0046933">
    <property type="term" value="F:proton-transporting ATP synthase activity, rotational mechanism"/>
    <property type="evidence" value="ECO:0007669"/>
    <property type="project" value="UniProtKB-UniRule"/>
</dbReference>
<evidence type="ECO:0000256" key="14">
    <source>
        <dbReference type="ARBA" id="ARBA00026013"/>
    </source>
</evidence>
<evidence type="ECO:0000256" key="1">
    <source>
        <dbReference type="ARBA" id="ARBA00003784"/>
    </source>
</evidence>
<evidence type="ECO:0000256" key="13">
    <source>
        <dbReference type="ARBA" id="ARBA00023310"/>
    </source>
</evidence>
<dbReference type="CDD" id="cd01132">
    <property type="entry name" value="F1-ATPase_alpha_CD"/>
    <property type="match status" value="1"/>
</dbReference>
<evidence type="ECO:0000256" key="11">
    <source>
        <dbReference type="ARBA" id="ARBA00023136"/>
    </source>
</evidence>
<evidence type="ECO:0000256" key="15">
    <source>
        <dbReference type="HAMAP-Rule" id="MF_01346"/>
    </source>
</evidence>
<name>A0A934J1A4_9HYPH</name>
<dbReference type="InterPro" id="IPR000194">
    <property type="entry name" value="ATPase_F1/V1/A1_a/bsu_nucl-bd"/>
</dbReference>
<evidence type="ECO:0000256" key="8">
    <source>
        <dbReference type="ARBA" id="ARBA00022840"/>
    </source>
</evidence>
<comment type="subcellular location">
    <subcellularLocation>
        <location evidence="15">Cell membrane</location>
        <topology evidence="15">Peripheral membrane protein</topology>
    </subcellularLocation>
    <subcellularLocation>
        <location evidence="2">Membrane</location>
    </subcellularLocation>
</comment>
<comment type="catalytic activity">
    <reaction evidence="15">
        <text>ATP + H2O + 4 H(+)(in) = ADP + phosphate + 5 H(+)(out)</text>
        <dbReference type="Rhea" id="RHEA:57720"/>
        <dbReference type="ChEBI" id="CHEBI:15377"/>
        <dbReference type="ChEBI" id="CHEBI:15378"/>
        <dbReference type="ChEBI" id="CHEBI:30616"/>
        <dbReference type="ChEBI" id="CHEBI:43474"/>
        <dbReference type="ChEBI" id="CHEBI:456216"/>
        <dbReference type="EC" id="7.1.2.2"/>
    </reaction>
</comment>
<reference evidence="19" key="1">
    <citation type="submission" date="2020-12" db="EMBL/GenBank/DDBJ databases">
        <title>Devosia sp. MSA67 isolated from Mo River.</title>
        <authorList>
            <person name="Ma F."/>
            <person name="Zi Z."/>
        </authorList>
    </citation>
    <scope>NUCLEOTIDE SEQUENCE</scope>
    <source>
        <strain evidence="19">MSA67</strain>
    </source>
</reference>
<dbReference type="PROSITE" id="PS00152">
    <property type="entry name" value="ATPASE_ALPHA_BETA"/>
    <property type="match status" value="1"/>
</dbReference>
<dbReference type="Pfam" id="PF00306">
    <property type="entry name" value="ATP-synt_ab_C"/>
    <property type="match status" value="1"/>
</dbReference>
<dbReference type="CDD" id="cd18116">
    <property type="entry name" value="ATP-synt_F1_alpha_N"/>
    <property type="match status" value="1"/>
</dbReference>
<keyword evidence="10 15" id="KW-0406">Ion transport</keyword>
<keyword evidence="6 15" id="KW-0547">Nucleotide-binding</keyword>
<keyword evidence="20" id="KW-1185">Reference proteome</keyword>
<dbReference type="CDD" id="cd18113">
    <property type="entry name" value="ATP-synt_F1_alpha_C"/>
    <property type="match status" value="1"/>
</dbReference>
<keyword evidence="9 15" id="KW-1278">Translocase</keyword>
<dbReference type="InterPro" id="IPR036121">
    <property type="entry name" value="ATPase_F1/V1/A1_a/bsu_N_sf"/>
</dbReference>
<dbReference type="PANTHER" id="PTHR48082">
    <property type="entry name" value="ATP SYNTHASE SUBUNIT ALPHA, MITOCHONDRIAL"/>
    <property type="match status" value="1"/>
</dbReference>
<dbReference type="GO" id="GO:0005524">
    <property type="term" value="F:ATP binding"/>
    <property type="evidence" value="ECO:0007669"/>
    <property type="project" value="UniProtKB-UniRule"/>
</dbReference>
<evidence type="ECO:0000259" key="18">
    <source>
        <dbReference type="Pfam" id="PF02874"/>
    </source>
</evidence>
<keyword evidence="13 15" id="KW-0066">ATP synthesis</keyword>
<dbReference type="EMBL" id="JAEKMH010000004">
    <property type="protein sequence ID" value="MBJ3786433.1"/>
    <property type="molecule type" value="Genomic_DNA"/>
</dbReference>
<dbReference type="RefSeq" id="WP_198877620.1">
    <property type="nucleotide sequence ID" value="NZ_JAEKMH010000004.1"/>
</dbReference>
<organism evidence="19 20">
    <name type="scientific">Devosia sediminis</name>
    <dbReference type="NCBI Taxonomy" id="2798801"/>
    <lineage>
        <taxon>Bacteria</taxon>
        <taxon>Pseudomonadati</taxon>
        <taxon>Pseudomonadota</taxon>
        <taxon>Alphaproteobacteria</taxon>
        <taxon>Hyphomicrobiales</taxon>
        <taxon>Devosiaceae</taxon>
        <taxon>Devosia</taxon>
    </lineage>
</organism>
<dbReference type="SUPFAM" id="SSF50615">
    <property type="entry name" value="N-terminal domain of alpha and beta subunits of F1 ATP synthase"/>
    <property type="match status" value="1"/>
</dbReference>
<dbReference type="Gene3D" id="1.20.150.20">
    <property type="entry name" value="ATP synthase alpha/beta chain, C-terminal domain"/>
    <property type="match status" value="1"/>
</dbReference>
<feature type="domain" description="ATPase F1/V1/A1 complex alpha/beta subunit nucleotide-binding" evidence="16">
    <location>
        <begin position="149"/>
        <end position="373"/>
    </location>
</feature>
<keyword evidence="8 15" id="KW-0067">ATP-binding</keyword>
<proteinExistence type="inferred from homology"/>
<dbReference type="InterPro" id="IPR000793">
    <property type="entry name" value="ATP_synth_asu_C"/>
</dbReference>
<keyword evidence="7 15" id="KW-0375">Hydrogen ion transport</keyword>
<evidence type="ECO:0000313" key="20">
    <source>
        <dbReference type="Proteomes" id="UP000602124"/>
    </source>
</evidence>
<evidence type="ECO:0000259" key="17">
    <source>
        <dbReference type="Pfam" id="PF00306"/>
    </source>
</evidence>
<feature type="site" description="Required for activity" evidence="15">
    <location>
        <position position="371"/>
    </location>
</feature>
<dbReference type="InterPro" id="IPR005294">
    <property type="entry name" value="ATP_synth_F1_asu"/>
</dbReference>
<evidence type="ECO:0000256" key="12">
    <source>
        <dbReference type="ARBA" id="ARBA00023196"/>
    </source>
</evidence>
<dbReference type="FunFam" id="1.20.150.20:FF:000001">
    <property type="entry name" value="ATP synthase subunit alpha"/>
    <property type="match status" value="1"/>
</dbReference>
<dbReference type="PANTHER" id="PTHR48082:SF2">
    <property type="entry name" value="ATP SYNTHASE SUBUNIT ALPHA, MITOCHONDRIAL"/>
    <property type="match status" value="1"/>
</dbReference>
<dbReference type="Pfam" id="PF00006">
    <property type="entry name" value="ATP-synt_ab"/>
    <property type="match status" value="1"/>
</dbReference>
<dbReference type="InterPro" id="IPR038376">
    <property type="entry name" value="ATP_synth_asu_C_sf"/>
</dbReference>
<evidence type="ECO:0000256" key="4">
    <source>
        <dbReference type="ARBA" id="ARBA00022448"/>
    </source>
</evidence>
<dbReference type="Gene3D" id="2.40.30.20">
    <property type="match status" value="1"/>
</dbReference>
<dbReference type="InterPro" id="IPR033732">
    <property type="entry name" value="ATP_synth_F1_a_nt-bd_dom"/>
</dbReference>
<comment type="similarity">
    <text evidence="3 15">Belongs to the ATPase alpha/beta chains family.</text>
</comment>
<evidence type="ECO:0000256" key="10">
    <source>
        <dbReference type="ARBA" id="ARBA00023065"/>
    </source>
</evidence>
<comment type="subunit">
    <text evidence="14">F-type ATPases have 2 components, CF(1) - the catalytic core - and CF(0) - the membrane proton channel. CF(1) has five subunits: alpha(3), beta(3), gamma(1), delta(1), epsilon(1). CF(0) has four main subunits: a(1), b(1), b'(1) and c(9-12).</text>
</comment>
<comment type="function">
    <text evidence="1 15">Produces ATP from ADP in the presence of a proton gradient across the membrane. The alpha chain is a regulatory subunit.</text>
</comment>
<dbReference type="Gene3D" id="3.40.50.300">
    <property type="entry name" value="P-loop containing nucleotide triphosphate hydrolases"/>
    <property type="match status" value="1"/>
</dbReference>
<dbReference type="InterPro" id="IPR020003">
    <property type="entry name" value="ATPase_a/bsu_AS"/>
</dbReference>
<dbReference type="FunFam" id="3.40.50.300:FF:004039">
    <property type="entry name" value="ATP synthase subunit alpha, mitochondrial"/>
    <property type="match status" value="1"/>
</dbReference>
<feature type="domain" description="ATPase F1/V1/A1 complex alpha/beta subunit N-terminal" evidence="18">
    <location>
        <begin position="25"/>
        <end position="92"/>
    </location>
</feature>
<evidence type="ECO:0000256" key="3">
    <source>
        <dbReference type="ARBA" id="ARBA00008936"/>
    </source>
</evidence>
<evidence type="ECO:0000256" key="9">
    <source>
        <dbReference type="ARBA" id="ARBA00022967"/>
    </source>
</evidence>
<dbReference type="FunFam" id="2.40.30.20:FF:000001">
    <property type="entry name" value="ATP synthase subunit alpha"/>
    <property type="match status" value="1"/>
</dbReference>
<evidence type="ECO:0000256" key="6">
    <source>
        <dbReference type="ARBA" id="ARBA00022741"/>
    </source>
</evidence>
<evidence type="ECO:0000256" key="2">
    <source>
        <dbReference type="ARBA" id="ARBA00004370"/>
    </source>
</evidence>
<dbReference type="InterPro" id="IPR004100">
    <property type="entry name" value="ATPase_F1/V1/A1_a/bsu_N"/>
</dbReference>
<feature type="domain" description="ATP synthase alpha subunit C-terminal" evidence="17">
    <location>
        <begin position="380"/>
        <end position="503"/>
    </location>
</feature>
<keyword evidence="12 15" id="KW-0139">CF(1)</keyword>
<dbReference type="NCBIfam" id="NF009884">
    <property type="entry name" value="PRK13343.1"/>
    <property type="match status" value="1"/>
</dbReference>
<dbReference type="EC" id="7.1.2.2" evidence="15"/>